<evidence type="ECO:0000256" key="1">
    <source>
        <dbReference type="PIRNR" id="PIRNR006320"/>
    </source>
</evidence>
<dbReference type="Proteomes" id="UP000185999">
    <property type="component" value="Unassembled WGS sequence"/>
</dbReference>
<keyword evidence="3" id="KW-1185">Reference proteome</keyword>
<dbReference type="NCBIfam" id="NF008747">
    <property type="entry name" value="PRK11780.1"/>
    <property type="match status" value="1"/>
</dbReference>
<dbReference type="PANTHER" id="PTHR10224">
    <property type="entry name" value="ES1 PROTEIN HOMOLOG, MITOCHONDRIAL"/>
    <property type="match status" value="1"/>
</dbReference>
<name>A0A1N7IXW1_9GAMM</name>
<evidence type="ECO:0000313" key="2">
    <source>
        <dbReference type="EMBL" id="SIS41948.1"/>
    </source>
</evidence>
<dbReference type="SUPFAM" id="SSF52317">
    <property type="entry name" value="Class I glutamine amidotransferase-like"/>
    <property type="match status" value="1"/>
</dbReference>
<reference evidence="3" key="1">
    <citation type="submission" date="2017-01" db="EMBL/GenBank/DDBJ databases">
        <authorList>
            <person name="Varghese N."/>
            <person name="Submissions S."/>
        </authorList>
    </citation>
    <scope>NUCLEOTIDE SEQUENCE [LARGE SCALE GENOMIC DNA]</scope>
    <source>
        <strain evidence="3">DSM 22306</strain>
    </source>
</reference>
<dbReference type="CDD" id="cd03133">
    <property type="entry name" value="GATase1_ES1"/>
    <property type="match status" value="1"/>
</dbReference>
<protein>
    <recommendedName>
        <fullName evidence="1">Glyoxalase</fullName>
    </recommendedName>
</protein>
<dbReference type="STRING" id="619304.SAMN05421760_101301"/>
<dbReference type="PANTHER" id="PTHR10224:SF12">
    <property type="entry name" value="GLYOXALASE ELBB"/>
    <property type="match status" value="1"/>
</dbReference>
<dbReference type="InterPro" id="IPR026041">
    <property type="entry name" value="ElbB"/>
</dbReference>
<proteinExistence type="inferred from homology"/>
<accession>A0A1N7IXW1</accession>
<dbReference type="AlphaFoldDB" id="A0A1N7IXW1"/>
<comment type="similarity">
    <text evidence="1">Belongs to the peptidase C56 family.</text>
</comment>
<sequence length="224" mass="23628">MKKIAVILSGCGVYDGSEIYESVLTLLRIQQQGAHYQCMAPDIEQMHVINHLTGDVVAGESRNVLVEAARLARGEIIDLATANPDDYDALIIPGGSGAAKNLSTFAVKGAECQVNQDVKTFTQAMHRAGKPVGLICIAPTMTPLIFGDGALCTIGSDKHTASAIEAMGGKHQDCAVNGIVIDQERNIISTPAYMLAGSITEAASGINNLVDAVLQRADKELPRV</sequence>
<comment type="catalytic activity">
    <reaction evidence="1">
        <text>glyoxal + H2O = glycolate + H(+)</text>
        <dbReference type="Rhea" id="RHEA:51672"/>
        <dbReference type="ChEBI" id="CHEBI:15377"/>
        <dbReference type="ChEBI" id="CHEBI:15378"/>
        <dbReference type="ChEBI" id="CHEBI:29805"/>
        <dbReference type="ChEBI" id="CHEBI:34779"/>
    </reaction>
</comment>
<dbReference type="PIRSF" id="PIRSF006320">
    <property type="entry name" value="Elb2"/>
    <property type="match status" value="1"/>
</dbReference>
<comment type="function">
    <text evidence="1">Displays glyoxalase activity, catalyzing the conversion of glyoxal to glycolate.</text>
</comment>
<organism evidence="2 3">
    <name type="scientific">Neptunomonas antarctica</name>
    <dbReference type="NCBI Taxonomy" id="619304"/>
    <lineage>
        <taxon>Bacteria</taxon>
        <taxon>Pseudomonadati</taxon>
        <taxon>Pseudomonadota</taxon>
        <taxon>Gammaproteobacteria</taxon>
        <taxon>Oceanospirillales</taxon>
        <taxon>Oceanospirillaceae</taxon>
        <taxon>Neptunomonas</taxon>
    </lineage>
</organism>
<dbReference type="InterPro" id="IPR029062">
    <property type="entry name" value="Class_I_gatase-like"/>
</dbReference>
<dbReference type="GO" id="GO:0016829">
    <property type="term" value="F:lyase activity"/>
    <property type="evidence" value="ECO:0007669"/>
    <property type="project" value="UniProtKB-UniRule"/>
</dbReference>
<dbReference type="EMBL" id="FTOE01000001">
    <property type="protein sequence ID" value="SIS41948.1"/>
    <property type="molecule type" value="Genomic_DNA"/>
</dbReference>
<gene>
    <name evidence="2" type="ORF">SAMN05421760_101301</name>
</gene>
<dbReference type="Gene3D" id="3.40.50.880">
    <property type="match status" value="1"/>
</dbReference>
<keyword evidence="1" id="KW-0456">Lyase</keyword>
<evidence type="ECO:0000313" key="3">
    <source>
        <dbReference type="Proteomes" id="UP000185999"/>
    </source>
</evidence>